<feature type="region of interest" description="Disordered" evidence="1">
    <location>
        <begin position="93"/>
        <end position="113"/>
    </location>
</feature>
<gene>
    <name evidence="2" type="ORF">7AX1_9</name>
</gene>
<dbReference type="EMBL" id="MF417868">
    <property type="protein sequence ID" value="ASN67919.1"/>
    <property type="molecule type" value="Genomic_DNA"/>
</dbReference>
<protein>
    <submittedName>
        <fullName evidence="2">Uncharacterized protein</fullName>
    </submittedName>
</protein>
<reference evidence="2" key="1">
    <citation type="submission" date="2017-06" db="EMBL/GenBank/DDBJ databases">
        <title>Novel phages from South African skin metaviromes.</title>
        <authorList>
            <person name="van Zyl L.J."/>
            <person name="Abrahams Y."/>
            <person name="Stander E.A."/>
            <person name="Kirby B.M."/>
            <person name="Clavaud C."/>
            <person name="Farcet C."/>
            <person name="Breton L."/>
            <person name="Trindade M.I."/>
        </authorList>
    </citation>
    <scope>NUCLEOTIDE SEQUENCE</scope>
</reference>
<name>A0A2H4J0U0_9CAUD</name>
<proteinExistence type="predicted"/>
<sequence>MGVKDIRTNVNKKKSEQEDARKMIADGFMSSIQKLMIDFNNKVESNQIEVKDPNDLYKLFVIFSQMQELSGATTEGGGAIPEISGRQQELFENVIDQDSDSEESSNQLDLQKLSELSADDIANMISEKEQVMNQENSETF</sequence>
<evidence type="ECO:0000256" key="1">
    <source>
        <dbReference type="SAM" id="MobiDB-lite"/>
    </source>
</evidence>
<evidence type="ECO:0000313" key="2">
    <source>
        <dbReference type="EMBL" id="ASN67919.1"/>
    </source>
</evidence>
<accession>A0A2H4J0U0</accession>
<organism evidence="2">
    <name type="scientific">uncultured Caudovirales phage</name>
    <dbReference type="NCBI Taxonomy" id="2100421"/>
    <lineage>
        <taxon>Viruses</taxon>
        <taxon>Duplodnaviria</taxon>
        <taxon>Heunggongvirae</taxon>
        <taxon>Uroviricota</taxon>
        <taxon>Caudoviricetes</taxon>
        <taxon>Peduoviridae</taxon>
        <taxon>Maltschvirus</taxon>
        <taxon>Maltschvirus maltsch</taxon>
    </lineage>
</organism>